<dbReference type="Gene3D" id="2.130.10.10">
    <property type="entry name" value="YVTN repeat-like/Quinoprotein amine dehydrogenase"/>
    <property type="match status" value="1"/>
</dbReference>
<reference evidence="1 2" key="1">
    <citation type="journal article" date="2019" name="Nat. Med.">
        <title>A library of human gut bacterial isolates paired with longitudinal multiomics data enables mechanistic microbiome research.</title>
        <authorList>
            <person name="Poyet M."/>
            <person name="Groussin M."/>
            <person name="Gibbons S.M."/>
            <person name="Avila-Pacheco J."/>
            <person name="Jiang X."/>
            <person name="Kearney S.M."/>
            <person name="Perrotta A.R."/>
            <person name="Berdy B."/>
            <person name="Zhao S."/>
            <person name="Lieberman T.D."/>
            <person name="Swanson P.K."/>
            <person name="Smith M."/>
            <person name="Roesemann S."/>
            <person name="Alexander J.E."/>
            <person name="Rich S.A."/>
            <person name="Livny J."/>
            <person name="Vlamakis H."/>
            <person name="Clish C."/>
            <person name="Bullock K."/>
            <person name="Deik A."/>
            <person name="Scott J."/>
            <person name="Pierce K.A."/>
            <person name="Xavier R.J."/>
            <person name="Alm E.J."/>
        </authorList>
    </citation>
    <scope>NUCLEOTIDE SEQUENCE [LARGE SCALE GENOMIC DNA]</scope>
    <source>
        <strain evidence="1 2">BIOML-A156</strain>
    </source>
</reference>
<dbReference type="Proteomes" id="UP000488521">
    <property type="component" value="Unassembled WGS sequence"/>
</dbReference>
<evidence type="ECO:0000313" key="2">
    <source>
        <dbReference type="Proteomes" id="UP000488521"/>
    </source>
</evidence>
<dbReference type="Pfam" id="PF16819">
    <property type="entry name" value="DUF5074"/>
    <property type="match status" value="1"/>
</dbReference>
<dbReference type="InterPro" id="IPR031815">
    <property type="entry name" value="DUF5074"/>
</dbReference>
<dbReference type="AlphaFoldDB" id="A0A139JZW8"/>
<comment type="caution">
    <text evidence="1">The sequence shown here is derived from an EMBL/GenBank/DDBJ whole genome shotgun (WGS) entry which is preliminary data.</text>
</comment>
<evidence type="ECO:0000313" key="1">
    <source>
        <dbReference type="EMBL" id="KAB4471670.1"/>
    </source>
</evidence>
<dbReference type="SUPFAM" id="SSF50969">
    <property type="entry name" value="YVTN repeat-like/Quinoprotein amine dehydrogenase"/>
    <property type="match status" value="1"/>
</dbReference>
<name>A0A139JZW8_BACT4</name>
<proteinExistence type="predicted"/>
<dbReference type="EMBL" id="WCRS01000013">
    <property type="protein sequence ID" value="KAB4471670.1"/>
    <property type="molecule type" value="Genomic_DNA"/>
</dbReference>
<sequence>MYKLIDSAKFIMCVRSKRFRPDTLMDIFYLLNIQNMNCKKLFKTLLFIITAFVIVSCSKDDCDLDHIDKLQGLPALKAGTFPEEDLTLNVGEQYVYAPKASSPLDIYYQWYQNGEDMSTDPSFTFNAEHPGRSKVILELSNDLGKVTLENKVMVPGADYSKGCLIINEGWFGHGSGSISFYNYEKNSIEHWCYKNQNFGDVLGVTSQSATLWNGKLYVCSKEDNQLVVMDPKTLYAENSCGKLANYQAYEFIGLNDDYGIITHGGYFSRINLKTFETITLVSVGNTYTGTGSGIAYNGKLILNVNSSGWGSPKVYTIDIAELCSPDLKPTDKVAFQELDITTYGGTRFVQCKDGNIYTVETTKDGKNNLVRINADFSLKKVAMRDDYSPSSFGAYREASFCGTPEGIFYYIAGGKIYKATFDNPAPEETLTEYTKEGYGFYGAGIRVNPKTNELLAMYLTGDYQKNLLVRFNAATGEKISEIAYDGYYFPATFIFN</sequence>
<dbReference type="InterPro" id="IPR015943">
    <property type="entry name" value="WD40/YVTN_repeat-like_dom_sf"/>
</dbReference>
<dbReference type="InterPro" id="IPR011044">
    <property type="entry name" value="Quino_amine_DH_bsu"/>
</dbReference>
<protein>
    <submittedName>
        <fullName evidence="1">DUF5074 domain-containing protein</fullName>
    </submittedName>
</protein>
<accession>A0A139JZW8</accession>
<organism evidence="1 2">
    <name type="scientific">Bacteroides thetaiotaomicron</name>
    <dbReference type="NCBI Taxonomy" id="818"/>
    <lineage>
        <taxon>Bacteria</taxon>
        <taxon>Pseudomonadati</taxon>
        <taxon>Bacteroidota</taxon>
        <taxon>Bacteroidia</taxon>
        <taxon>Bacteroidales</taxon>
        <taxon>Bacteroidaceae</taxon>
        <taxon>Bacteroides</taxon>
    </lineage>
</organism>
<gene>
    <name evidence="1" type="ORF">GAN59_16870</name>
</gene>